<evidence type="ECO:0000256" key="2">
    <source>
        <dbReference type="ARBA" id="ARBA00005665"/>
    </source>
</evidence>
<dbReference type="InterPro" id="IPR004000">
    <property type="entry name" value="Actin"/>
</dbReference>
<evidence type="ECO:0000313" key="8">
    <source>
        <dbReference type="EMBL" id="ORE05205.1"/>
    </source>
</evidence>
<evidence type="ECO:0000256" key="7">
    <source>
        <dbReference type="ARBA" id="ARBA00073820"/>
    </source>
</evidence>
<accession>A0A1X0QZM4</accession>
<protein>
    <recommendedName>
        <fullName evidence="3">Actin-like protein ARP6</fullName>
    </recommendedName>
    <alternativeName>
        <fullName evidence="7">Actin-like protein arp6</fullName>
    </alternativeName>
</protein>
<evidence type="ECO:0000256" key="1">
    <source>
        <dbReference type="ARBA" id="ARBA00004496"/>
    </source>
</evidence>
<evidence type="ECO:0000256" key="3">
    <source>
        <dbReference type="ARBA" id="ARBA00018633"/>
    </source>
</evidence>
<dbReference type="CDD" id="cd10210">
    <property type="entry name" value="ASKHA_NBD_Arp6"/>
    <property type="match status" value="1"/>
</dbReference>
<evidence type="ECO:0000256" key="5">
    <source>
        <dbReference type="ARBA" id="ARBA00025222"/>
    </source>
</evidence>
<evidence type="ECO:0000256" key="4">
    <source>
        <dbReference type="ARBA" id="ARBA00022490"/>
    </source>
</evidence>
<gene>
    <name evidence="8" type="ORF">BCV72DRAFT_250729</name>
</gene>
<dbReference type="AlphaFoldDB" id="A0A1X0QZM4"/>
<dbReference type="VEuPathDB" id="FungiDB:BCV72DRAFT_250729"/>
<evidence type="ECO:0000256" key="6">
    <source>
        <dbReference type="ARBA" id="ARBA00063309"/>
    </source>
</evidence>
<reference evidence="8" key="1">
    <citation type="journal article" date="2016" name="Proc. Natl. Acad. Sci. U.S.A.">
        <title>Lipid metabolic changes in an early divergent fungus govern the establishment of a mutualistic symbiosis with endobacteria.</title>
        <authorList>
            <person name="Lastovetsky O.A."/>
            <person name="Gaspar M.L."/>
            <person name="Mondo S.J."/>
            <person name="LaButti K.M."/>
            <person name="Sandor L."/>
            <person name="Grigoriev I.V."/>
            <person name="Henry S.A."/>
            <person name="Pawlowska T.E."/>
        </authorList>
    </citation>
    <scope>NUCLEOTIDE SEQUENCE [LARGE SCALE GENOMIC DNA]</scope>
    <source>
        <strain evidence="8">ATCC 52814</strain>
    </source>
</reference>
<comment type="subunit">
    <text evidence="6">Component of the SWR1 chromatin remodeling complex.</text>
</comment>
<comment type="subcellular location">
    <subcellularLocation>
        <location evidence="1">Cytoplasm</location>
    </subcellularLocation>
</comment>
<dbReference type="Proteomes" id="UP000242414">
    <property type="component" value="Unassembled WGS sequence"/>
</dbReference>
<comment type="similarity">
    <text evidence="2">Belongs to the actin family. ARP6 subfamily.</text>
</comment>
<proteinExistence type="inferred from homology"/>
<dbReference type="Gene3D" id="3.30.420.40">
    <property type="match status" value="2"/>
</dbReference>
<dbReference type="Pfam" id="PF00022">
    <property type="entry name" value="Actin"/>
    <property type="match status" value="1"/>
</dbReference>
<keyword evidence="4" id="KW-0963">Cytoplasm</keyword>
<dbReference type="EMBL" id="KV921950">
    <property type="protein sequence ID" value="ORE05205.1"/>
    <property type="molecule type" value="Genomic_DNA"/>
</dbReference>
<dbReference type="SMART" id="SM00268">
    <property type="entry name" value="ACTIN"/>
    <property type="match status" value="1"/>
</dbReference>
<comment type="function">
    <text evidence="5">Component of the SWR1 complex which mediates the ATP-dependent exchange of histone H2A for the H2A variant HZT1 leading to transcriptional regulation of selected genes by chromatin remodeling. Involved in chromosome stability.</text>
</comment>
<dbReference type="Gene3D" id="3.90.640.10">
    <property type="entry name" value="Actin, Chain A, domain 4"/>
    <property type="match status" value="1"/>
</dbReference>
<sequence>MAPGTLIIDNGAYTIKAGISYPEARPRKIPNAIVRGKTNKQNYVGDELDECTNYSSLYYRLPFEKGYLVNWDVEKTVWNRLFNHVAKIKPKETRLLVTEPCFNLPVIQENYDQVIFEEFEFASCYRTMAPQLCLFNELGGLFGDKIGSIPDCTLIVDSGYSFTHIIPFLKGKPVAKGIRRINVGGKLLTNHLKEVVSFRHYDMMEETYIINDVKEKCSFVSHDVYKDLKTSRQHHLNNPIVREYVLPDFVHAQQGYVRPVKANRDSHEQVLLMNNERFMIPEILMHPSDIGLDQAGIPEAIVQSVNACDSVIHGLLYANIILVGGNANIPGYMERIQQDLRQLVPVEYDIRIVTPPSPDTFAWHGGNTFVSLSSKSELQKIFVQRKEYLEYGSEICRRKFGVLR</sequence>
<name>A0A1X0QZM4_RHIZD</name>
<dbReference type="FunFam" id="3.90.640.10:FF:000014">
    <property type="entry name" value="Putative actin-related protein 6"/>
    <property type="match status" value="1"/>
</dbReference>
<organism evidence="8">
    <name type="scientific">Rhizopus microsporus var. microsporus</name>
    <dbReference type="NCBI Taxonomy" id="86635"/>
    <lineage>
        <taxon>Eukaryota</taxon>
        <taxon>Fungi</taxon>
        <taxon>Fungi incertae sedis</taxon>
        <taxon>Mucoromycota</taxon>
        <taxon>Mucoromycotina</taxon>
        <taxon>Mucoromycetes</taxon>
        <taxon>Mucorales</taxon>
        <taxon>Mucorineae</taxon>
        <taxon>Rhizopodaceae</taxon>
        <taxon>Rhizopus</taxon>
    </lineage>
</organism>
<dbReference type="InterPro" id="IPR043129">
    <property type="entry name" value="ATPase_NBD"/>
</dbReference>
<dbReference type="GO" id="GO:0005634">
    <property type="term" value="C:nucleus"/>
    <property type="evidence" value="ECO:0007669"/>
    <property type="project" value="UniProtKB-ARBA"/>
</dbReference>
<dbReference type="SUPFAM" id="SSF53067">
    <property type="entry name" value="Actin-like ATPase domain"/>
    <property type="match status" value="2"/>
</dbReference>
<dbReference type="OrthoDB" id="6220758at2759"/>
<dbReference type="Gene3D" id="2.30.36.70">
    <property type="entry name" value="Actin, Chain A, domain 2"/>
    <property type="match status" value="1"/>
</dbReference>
<dbReference type="PANTHER" id="PTHR11937">
    <property type="entry name" value="ACTIN"/>
    <property type="match status" value="1"/>
</dbReference>
<dbReference type="GO" id="GO:0005737">
    <property type="term" value="C:cytoplasm"/>
    <property type="evidence" value="ECO:0007669"/>
    <property type="project" value="UniProtKB-SubCell"/>
</dbReference>